<evidence type="ECO:0000313" key="3">
    <source>
        <dbReference type="Proteomes" id="UP000256661"/>
    </source>
</evidence>
<evidence type="ECO:0000256" key="1">
    <source>
        <dbReference type="SAM" id="MobiDB-lite"/>
    </source>
</evidence>
<dbReference type="RefSeq" id="WP_116025506.1">
    <property type="nucleotide sequence ID" value="NZ_QTTT01000001.1"/>
</dbReference>
<accession>A0A3D9T9A5</accession>
<evidence type="ECO:0000313" key="2">
    <source>
        <dbReference type="EMBL" id="REF00342.1"/>
    </source>
</evidence>
<sequence>MAGKRRKSGKPTLRVARPERRRQTLNERLAATADPLTRLAAAVDYYRSAYRTNQQPQSAERMVEALVGEGDRLYATSRGDAR</sequence>
<feature type="region of interest" description="Disordered" evidence="1">
    <location>
        <begin position="1"/>
        <end position="23"/>
    </location>
</feature>
<proteinExistence type="predicted"/>
<dbReference type="AlphaFoldDB" id="A0A3D9T9A5"/>
<dbReference type="Proteomes" id="UP000256661">
    <property type="component" value="Unassembled WGS sequence"/>
</dbReference>
<comment type="caution">
    <text evidence="2">The sequence shown here is derived from an EMBL/GenBank/DDBJ whole genome shotgun (WGS) entry which is preliminary data.</text>
</comment>
<reference evidence="2 3" key="1">
    <citation type="submission" date="2018-08" db="EMBL/GenBank/DDBJ databases">
        <title>Sequencing the genomes of 1000 actinobacteria strains.</title>
        <authorList>
            <person name="Klenk H.-P."/>
        </authorList>
    </citation>
    <scope>NUCLEOTIDE SEQUENCE [LARGE SCALE GENOMIC DNA]</scope>
    <source>
        <strain evidence="2 3">DSM 43927</strain>
    </source>
</reference>
<dbReference type="EMBL" id="QTTT01000001">
    <property type="protein sequence ID" value="REF00342.1"/>
    <property type="molecule type" value="Genomic_DNA"/>
</dbReference>
<organism evidence="2 3">
    <name type="scientific">Thermomonospora umbrina</name>
    <dbReference type="NCBI Taxonomy" id="111806"/>
    <lineage>
        <taxon>Bacteria</taxon>
        <taxon>Bacillati</taxon>
        <taxon>Actinomycetota</taxon>
        <taxon>Actinomycetes</taxon>
        <taxon>Streptosporangiales</taxon>
        <taxon>Thermomonosporaceae</taxon>
        <taxon>Thermomonospora</taxon>
    </lineage>
</organism>
<name>A0A3D9T9A5_9ACTN</name>
<dbReference type="OrthoDB" id="5197500at2"/>
<gene>
    <name evidence="2" type="ORF">DFJ69_5874</name>
</gene>
<protein>
    <submittedName>
        <fullName evidence="2">Uncharacterized protein</fullName>
    </submittedName>
</protein>
<keyword evidence="3" id="KW-1185">Reference proteome</keyword>